<evidence type="ECO:0000313" key="3">
    <source>
        <dbReference type="EMBL" id="ANX99785.1"/>
    </source>
</evidence>
<feature type="transmembrane region" description="Helical" evidence="1">
    <location>
        <begin position="12"/>
        <end position="30"/>
    </location>
</feature>
<feature type="domain" description="Geminivirus AC4/5 conserved" evidence="2">
    <location>
        <begin position="64"/>
        <end position="96"/>
    </location>
</feature>
<reference evidence="3 4" key="1">
    <citation type="journal article" date="2016" name="Arch. Virol.">
        <title>Senna leaf curl virus: a novel begomovirus identified in Senna occidentalis.</title>
        <authorList>
            <person name="Kumar J."/>
            <person name="Alok A."/>
            <person name="Kumar J."/>
            <person name="Tuli R."/>
        </authorList>
    </citation>
    <scope>NUCLEOTIDE SEQUENCE [LARGE SCALE GENOMIC DNA]</scope>
    <source>
        <strain evidence="3">Mohali</strain>
    </source>
</reference>
<dbReference type="RefSeq" id="YP_009270638.1">
    <property type="nucleotide sequence ID" value="NC_030748.1"/>
</dbReference>
<evidence type="ECO:0000256" key="1">
    <source>
        <dbReference type="SAM" id="Phobius"/>
    </source>
</evidence>
<dbReference type="Proteomes" id="UP000203795">
    <property type="component" value="Segment DNA A"/>
</dbReference>
<protein>
    <submittedName>
        <fullName evidence="3">Ac5</fullName>
    </submittedName>
</protein>
<name>A0A1B1ZGC7_9GEMI</name>
<dbReference type="GeneID" id="28480553"/>
<keyword evidence="1" id="KW-0812">Transmembrane</keyword>
<keyword evidence="4" id="KW-1185">Reference proteome</keyword>
<evidence type="ECO:0000259" key="2">
    <source>
        <dbReference type="Pfam" id="PF04807"/>
    </source>
</evidence>
<gene>
    <name evidence="3" type="primary">AC5</name>
</gene>
<dbReference type="OrthoDB" id="13982at10239"/>
<dbReference type="EMBL" id="KU852742">
    <property type="protein sequence ID" value="ANX99785.1"/>
    <property type="molecule type" value="Genomic_DNA"/>
</dbReference>
<dbReference type="Pfam" id="PF04807">
    <property type="entry name" value="Gemini_AC4_5"/>
    <property type="match status" value="1"/>
</dbReference>
<keyword evidence="1" id="KW-1133">Transmembrane helix</keyword>
<organism evidence="3 4">
    <name type="scientific">Senna leaf curl virus</name>
    <dbReference type="NCBI Taxonomy" id="1884991"/>
    <lineage>
        <taxon>Viruses</taxon>
        <taxon>Monodnaviria</taxon>
        <taxon>Shotokuvirae</taxon>
        <taxon>Cressdnaviricota</taxon>
        <taxon>Repensiviricetes</taxon>
        <taxon>Geplafuvirales</taxon>
        <taxon>Geminiviridae</taxon>
        <taxon>Begomovirus</taxon>
        <taxon>Begomovirus sennae</taxon>
    </lineage>
</organism>
<proteinExistence type="predicted"/>
<dbReference type="InterPro" id="IPR006892">
    <property type="entry name" value="Gemini_AC4_5_cons_dom_1"/>
</dbReference>
<accession>A0A1B1ZGC7</accession>
<dbReference type="KEGG" id="vg:28480553"/>
<keyword evidence="1" id="KW-0472">Membrane</keyword>
<sequence>MGACHVQHQSILTMVLILASFLLVINDIIVNPNKLLHESLFFSSILPTGNRSMPFTKNLITVTMNILHSCSTWLVVKHVEDLAKILRLVNRTTVTYQKEHYIVSVVLSLDILIHPYLP</sequence>
<evidence type="ECO:0000313" key="4">
    <source>
        <dbReference type="Proteomes" id="UP000203795"/>
    </source>
</evidence>